<comment type="caution">
    <text evidence="13">The sequence shown here is derived from an EMBL/GenBank/DDBJ whole genome shotgun (WGS) entry which is preliminary data.</text>
</comment>
<gene>
    <name evidence="13" type="primary">Jmjd6</name>
    <name evidence="13" type="ORF">T11_11317</name>
</gene>
<dbReference type="InterPro" id="IPR050910">
    <property type="entry name" value="JMJD6_ArgDemeth/LysHydrox"/>
</dbReference>
<evidence type="ECO:0000259" key="12">
    <source>
        <dbReference type="PROSITE" id="PS51184"/>
    </source>
</evidence>
<dbReference type="GO" id="GO:0005634">
    <property type="term" value="C:nucleus"/>
    <property type="evidence" value="ECO:0007669"/>
    <property type="project" value="UniProtKB-SubCell"/>
</dbReference>
<keyword evidence="13" id="KW-0808">Transferase</keyword>
<evidence type="ECO:0000256" key="11">
    <source>
        <dbReference type="ARBA" id="ARBA00038068"/>
    </source>
</evidence>
<evidence type="ECO:0000256" key="3">
    <source>
        <dbReference type="ARBA" id="ARBA00022723"/>
    </source>
</evidence>
<evidence type="ECO:0000256" key="9">
    <source>
        <dbReference type="ARBA" id="ARBA00023163"/>
    </source>
</evidence>
<dbReference type="Gene3D" id="2.60.120.650">
    <property type="entry name" value="Cupin"/>
    <property type="match status" value="1"/>
</dbReference>
<comment type="cofactor">
    <cofactor evidence="1">
        <name>Fe(2+)</name>
        <dbReference type="ChEBI" id="CHEBI:29033"/>
    </cofactor>
</comment>
<dbReference type="PANTHER" id="PTHR12480">
    <property type="entry name" value="ARGININE DEMETHYLASE AND LYSYL-HYDROXYLASE JMJD"/>
    <property type="match status" value="1"/>
</dbReference>
<keyword evidence="9" id="KW-0804">Transcription</keyword>
<dbReference type="OrthoDB" id="268693at2759"/>
<protein>
    <submittedName>
        <fullName evidence="13">Bifunctional arginine demethylase and lysyl-hydroxylase JMJD6</fullName>
    </submittedName>
</protein>
<dbReference type="Proteomes" id="UP000055024">
    <property type="component" value="Unassembled WGS sequence"/>
</dbReference>
<name>A0A0V1HNY2_9BILA</name>
<dbReference type="GO" id="GO:0032259">
    <property type="term" value="P:methylation"/>
    <property type="evidence" value="ECO:0007669"/>
    <property type="project" value="UniProtKB-KW"/>
</dbReference>
<accession>A0A0V1HNY2</accession>
<reference evidence="13 14" key="1">
    <citation type="submission" date="2015-01" db="EMBL/GenBank/DDBJ databases">
        <title>Evolution of Trichinella species and genotypes.</title>
        <authorList>
            <person name="Korhonen P.K."/>
            <person name="Edoardo P."/>
            <person name="Giuseppe L.R."/>
            <person name="Gasser R.B."/>
        </authorList>
    </citation>
    <scope>NUCLEOTIDE SEQUENCE [LARGE SCALE GENOMIC DNA]</scope>
    <source>
        <strain evidence="13">ISS1029</strain>
    </source>
</reference>
<evidence type="ECO:0000256" key="7">
    <source>
        <dbReference type="ARBA" id="ARBA00023004"/>
    </source>
</evidence>
<proteinExistence type="inferred from homology"/>
<evidence type="ECO:0000256" key="4">
    <source>
        <dbReference type="ARBA" id="ARBA00022853"/>
    </source>
</evidence>
<evidence type="ECO:0000313" key="13">
    <source>
        <dbReference type="EMBL" id="KRZ12230.1"/>
    </source>
</evidence>
<dbReference type="SMART" id="SM00558">
    <property type="entry name" value="JmjC"/>
    <property type="match status" value="1"/>
</dbReference>
<dbReference type="GO" id="GO:0106140">
    <property type="term" value="F:P-TEFb complex binding"/>
    <property type="evidence" value="ECO:0007669"/>
    <property type="project" value="TreeGrafter"/>
</dbReference>
<comment type="subcellular location">
    <subcellularLocation>
        <location evidence="2">Nucleus</location>
    </subcellularLocation>
</comment>
<dbReference type="GO" id="GO:0008168">
    <property type="term" value="F:methyltransferase activity"/>
    <property type="evidence" value="ECO:0007669"/>
    <property type="project" value="UniProtKB-KW"/>
</dbReference>
<evidence type="ECO:0000256" key="2">
    <source>
        <dbReference type="ARBA" id="ARBA00004123"/>
    </source>
</evidence>
<dbReference type="GO" id="GO:0005737">
    <property type="term" value="C:cytoplasm"/>
    <property type="evidence" value="ECO:0007669"/>
    <property type="project" value="TreeGrafter"/>
</dbReference>
<dbReference type="EMBL" id="JYDP01000042">
    <property type="protein sequence ID" value="KRZ12230.1"/>
    <property type="molecule type" value="Genomic_DNA"/>
</dbReference>
<evidence type="ECO:0000256" key="6">
    <source>
        <dbReference type="ARBA" id="ARBA00023002"/>
    </source>
</evidence>
<comment type="similarity">
    <text evidence="11">Belongs to the JMJD6 family.</text>
</comment>
<dbReference type="InterPro" id="IPR003347">
    <property type="entry name" value="JmjC_dom"/>
</dbReference>
<feature type="domain" description="JmjC" evidence="12">
    <location>
        <begin position="1"/>
        <end position="108"/>
    </location>
</feature>
<evidence type="ECO:0000313" key="14">
    <source>
        <dbReference type="Proteomes" id="UP000055024"/>
    </source>
</evidence>
<sequence>MKSFSEYIKRQNGDSRLYIFDRTFGTHAWNAVISGHKRWCLFPPDTPESLVKLKLGEGEVLQKLGETIFVPDGWWHVVLNLDLTVAVTQNYCSVSNLSIVWHKTFRSRV</sequence>
<keyword evidence="14" id="KW-1185">Reference proteome</keyword>
<evidence type="ECO:0000256" key="5">
    <source>
        <dbReference type="ARBA" id="ARBA00022964"/>
    </source>
</evidence>
<dbReference type="PROSITE" id="PS51184">
    <property type="entry name" value="JMJC"/>
    <property type="match status" value="1"/>
</dbReference>
<keyword evidence="5" id="KW-0223">Dioxygenase</keyword>
<dbReference type="Pfam" id="PF02373">
    <property type="entry name" value="JmjC"/>
    <property type="match status" value="1"/>
</dbReference>
<dbReference type="GO" id="GO:0046872">
    <property type="term" value="F:metal ion binding"/>
    <property type="evidence" value="ECO:0007669"/>
    <property type="project" value="UniProtKB-KW"/>
</dbReference>
<dbReference type="PANTHER" id="PTHR12480:SF32">
    <property type="entry name" value="BIFUNCTIONAL ARGININE DEMETHYLASE AND LYSYL-HYDROXYLASE JMJD6"/>
    <property type="match status" value="1"/>
</dbReference>
<keyword evidence="3" id="KW-0479">Metal-binding</keyword>
<evidence type="ECO:0000256" key="8">
    <source>
        <dbReference type="ARBA" id="ARBA00023015"/>
    </source>
</evidence>
<evidence type="ECO:0000256" key="10">
    <source>
        <dbReference type="ARBA" id="ARBA00023242"/>
    </source>
</evidence>
<evidence type="ECO:0000256" key="1">
    <source>
        <dbReference type="ARBA" id="ARBA00001954"/>
    </source>
</evidence>
<keyword evidence="8" id="KW-0805">Transcription regulation</keyword>
<keyword evidence="6" id="KW-0560">Oxidoreductase</keyword>
<dbReference type="GO" id="GO:0033749">
    <property type="term" value="F:histone H4R3 demethylase activity"/>
    <property type="evidence" value="ECO:0007669"/>
    <property type="project" value="TreeGrafter"/>
</dbReference>
<dbReference type="SUPFAM" id="SSF51197">
    <property type="entry name" value="Clavaminate synthase-like"/>
    <property type="match status" value="1"/>
</dbReference>
<keyword evidence="7" id="KW-0408">Iron</keyword>
<keyword evidence="13" id="KW-0489">Methyltransferase</keyword>
<dbReference type="AlphaFoldDB" id="A0A0V1HNY2"/>
<keyword evidence="10" id="KW-0539">Nucleus</keyword>
<keyword evidence="4" id="KW-0156">Chromatin regulator</keyword>
<organism evidence="13 14">
    <name type="scientific">Trichinella zimbabwensis</name>
    <dbReference type="NCBI Taxonomy" id="268475"/>
    <lineage>
        <taxon>Eukaryota</taxon>
        <taxon>Metazoa</taxon>
        <taxon>Ecdysozoa</taxon>
        <taxon>Nematoda</taxon>
        <taxon>Enoplea</taxon>
        <taxon>Dorylaimia</taxon>
        <taxon>Trichinellida</taxon>
        <taxon>Trichinellidae</taxon>
        <taxon>Trichinella</taxon>
    </lineage>
</organism>